<evidence type="ECO:0000256" key="1">
    <source>
        <dbReference type="SAM" id="SignalP"/>
    </source>
</evidence>
<name>A0A8H3WE22_9PEZI</name>
<keyword evidence="3" id="KW-1185">Reference proteome</keyword>
<dbReference type="Proteomes" id="UP000434172">
    <property type="component" value="Unassembled WGS sequence"/>
</dbReference>
<gene>
    <name evidence="2" type="ORF">GQ607_007496</name>
</gene>
<proteinExistence type="predicted"/>
<dbReference type="EMBL" id="WOWK01000038">
    <property type="protein sequence ID" value="KAF0325169.1"/>
    <property type="molecule type" value="Genomic_DNA"/>
</dbReference>
<feature type="signal peptide" evidence="1">
    <location>
        <begin position="1"/>
        <end position="24"/>
    </location>
</feature>
<reference evidence="2 3" key="1">
    <citation type="submission" date="2019-12" db="EMBL/GenBank/DDBJ databases">
        <title>A genome sequence resource for the geographically widespread anthracnose pathogen Colletotrichum asianum.</title>
        <authorList>
            <person name="Meng Y."/>
        </authorList>
    </citation>
    <scope>NUCLEOTIDE SEQUENCE [LARGE SCALE GENOMIC DNA]</scope>
    <source>
        <strain evidence="2 3">ICMP 18580</strain>
    </source>
</reference>
<accession>A0A8H3WE22</accession>
<evidence type="ECO:0000313" key="3">
    <source>
        <dbReference type="Proteomes" id="UP000434172"/>
    </source>
</evidence>
<sequence length="54" mass="6186">MCLFRLCSLLCVVFPPQFSRFLRAQGTELCDWHWIRATTATCTMPRLTPSHVSG</sequence>
<comment type="caution">
    <text evidence="2">The sequence shown here is derived from an EMBL/GenBank/DDBJ whole genome shotgun (WGS) entry which is preliminary data.</text>
</comment>
<feature type="chain" id="PRO_5034172865" evidence="1">
    <location>
        <begin position="25"/>
        <end position="54"/>
    </location>
</feature>
<evidence type="ECO:0000313" key="2">
    <source>
        <dbReference type="EMBL" id="KAF0325169.1"/>
    </source>
</evidence>
<protein>
    <submittedName>
        <fullName evidence="2">Uncharacterized protein</fullName>
    </submittedName>
</protein>
<keyword evidence="1" id="KW-0732">Signal</keyword>
<organism evidence="2 3">
    <name type="scientific">Colletotrichum asianum</name>
    <dbReference type="NCBI Taxonomy" id="702518"/>
    <lineage>
        <taxon>Eukaryota</taxon>
        <taxon>Fungi</taxon>
        <taxon>Dikarya</taxon>
        <taxon>Ascomycota</taxon>
        <taxon>Pezizomycotina</taxon>
        <taxon>Sordariomycetes</taxon>
        <taxon>Hypocreomycetidae</taxon>
        <taxon>Glomerellales</taxon>
        <taxon>Glomerellaceae</taxon>
        <taxon>Colletotrichum</taxon>
        <taxon>Colletotrichum gloeosporioides species complex</taxon>
    </lineage>
</organism>
<dbReference type="AlphaFoldDB" id="A0A8H3WE22"/>